<evidence type="ECO:0000313" key="2">
    <source>
        <dbReference type="EMBL" id="MDT0328319.1"/>
    </source>
</evidence>
<feature type="domain" description="Carboxymuconolactone decarboxylase-like" evidence="1">
    <location>
        <begin position="14"/>
        <end position="93"/>
    </location>
</feature>
<dbReference type="RefSeq" id="WP_311511051.1">
    <property type="nucleotide sequence ID" value="NZ_JAVREP010000004.1"/>
</dbReference>
<gene>
    <name evidence="2" type="ORF">RM479_07830</name>
</gene>
<dbReference type="Proteomes" id="UP001183390">
    <property type="component" value="Unassembled WGS sequence"/>
</dbReference>
<dbReference type="EMBL" id="JAVREP010000004">
    <property type="protein sequence ID" value="MDT0328319.1"/>
    <property type="molecule type" value="Genomic_DNA"/>
</dbReference>
<proteinExistence type="predicted"/>
<dbReference type="InterPro" id="IPR004675">
    <property type="entry name" value="AhpD_core"/>
</dbReference>
<dbReference type="PANTHER" id="PTHR34846">
    <property type="entry name" value="4-CARBOXYMUCONOLACTONE DECARBOXYLASE FAMILY PROTEIN (AFU_ORTHOLOGUE AFUA_6G11590)"/>
    <property type="match status" value="1"/>
</dbReference>
<evidence type="ECO:0000313" key="3">
    <source>
        <dbReference type="Proteomes" id="UP001183390"/>
    </source>
</evidence>
<organism evidence="2 3">
    <name type="scientific">Nocardiopsis lambiniae</name>
    <dbReference type="NCBI Taxonomy" id="3075539"/>
    <lineage>
        <taxon>Bacteria</taxon>
        <taxon>Bacillati</taxon>
        <taxon>Actinomycetota</taxon>
        <taxon>Actinomycetes</taxon>
        <taxon>Streptosporangiales</taxon>
        <taxon>Nocardiopsidaceae</taxon>
        <taxon>Nocardiopsis</taxon>
    </lineage>
</organism>
<dbReference type="InterPro" id="IPR003779">
    <property type="entry name" value="CMD-like"/>
</dbReference>
<keyword evidence="3" id="KW-1185">Reference proteome</keyword>
<dbReference type="Gene3D" id="1.20.1290.10">
    <property type="entry name" value="AhpD-like"/>
    <property type="match status" value="1"/>
</dbReference>
<dbReference type="SUPFAM" id="SSF69118">
    <property type="entry name" value="AhpD-like"/>
    <property type="match status" value="1"/>
</dbReference>
<dbReference type="Pfam" id="PF02627">
    <property type="entry name" value="CMD"/>
    <property type="match status" value="1"/>
</dbReference>
<dbReference type="PANTHER" id="PTHR34846:SF7">
    <property type="entry name" value="BLL7811 PROTEIN"/>
    <property type="match status" value="1"/>
</dbReference>
<comment type="caution">
    <text evidence="2">The sequence shown here is derived from an EMBL/GenBank/DDBJ whole genome shotgun (WGS) entry which is preliminary data.</text>
</comment>
<dbReference type="NCBIfam" id="TIGR00778">
    <property type="entry name" value="ahpD_dom"/>
    <property type="match status" value="1"/>
</dbReference>
<evidence type="ECO:0000259" key="1">
    <source>
        <dbReference type="Pfam" id="PF02627"/>
    </source>
</evidence>
<accession>A0ABU2M6M2</accession>
<reference evidence="3" key="1">
    <citation type="submission" date="2023-07" db="EMBL/GenBank/DDBJ databases">
        <title>30 novel species of actinomycetes from the DSMZ collection.</title>
        <authorList>
            <person name="Nouioui I."/>
        </authorList>
    </citation>
    <scope>NUCLEOTIDE SEQUENCE [LARGE SCALE GENOMIC DNA]</scope>
    <source>
        <strain evidence="3">DSM 44743</strain>
    </source>
</reference>
<dbReference type="InterPro" id="IPR029032">
    <property type="entry name" value="AhpD-like"/>
</dbReference>
<protein>
    <submittedName>
        <fullName evidence="2">Carboxymuconolactone decarboxylase family protein</fullName>
    </submittedName>
</protein>
<name>A0ABU2M6M2_9ACTN</name>
<sequence>MGSPRAQLARHLPEAYAELARLGAVVDAVLDADLHTLVKLRASLLNGCAFCVDTHTHEALTSGLSPQRVSLVAAWREAGDHFTEVERAVLELVDALTRVGENGLPDDVYAKASAHLSERETVALITAVGLINLYNRLGVGTGMTPTVR</sequence>